<feature type="compositionally biased region" description="Basic and acidic residues" evidence="1">
    <location>
        <begin position="80"/>
        <end position="91"/>
    </location>
</feature>
<proteinExistence type="predicted"/>
<keyword evidence="3" id="KW-1185">Reference proteome</keyword>
<protein>
    <submittedName>
        <fullName evidence="2">Uncharacterized protein</fullName>
    </submittedName>
</protein>
<feature type="region of interest" description="Disordered" evidence="1">
    <location>
        <begin position="73"/>
        <end position="106"/>
    </location>
</feature>
<sequence>MDSGNKTSAAYGRTARYDSEPRKSAGDGAKGWFTGRGCVENMVGTAEKALASDLQQATEQLPPQMALHWLPLEMQQHLNDGPREGREPEDGRDAEEMEGQGGHLSH</sequence>
<evidence type="ECO:0000313" key="2">
    <source>
        <dbReference type="EMBL" id="KAK1841994.1"/>
    </source>
</evidence>
<organism evidence="2 3">
    <name type="scientific">Colletotrichum chrysophilum</name>
    <dbReference type="NCBI Taxonomy" id="1836956"/>
    <lineage>
        <taxon>Eukaryota</taxon>
        <taxon>Fungi</taxon>
        <taxon>Dikarya</taxon>
        <taxon>Ascomycota</taxon>
        <taxon>Pezizomycotina</taxon>
        <taxon>Sordariomycetes</taxon>
        <taxon>Hypocreomycetidae</taxon>
        <taxon>Glomerellales</taxon>
        <taxon>Glomerellaceae</taxon>
        <taxon>Colletotrichum</taxon>
        <taxon>Colletotrichum gloeosporioides species complex</taxon>
    </lineage>
</organism>
<dbReference type="Proteomes" id="UP001243330">
    <property type="component" value="Unassembled WGS sequence"/>
</dbReference>
<reference evidence="2" key="1">
    <citation type="submission" date="2023-01" db="EMBL/GenBank/DDBJ databases">
        <title>Colletotrichum chrysophilum M932 genome sequence.</title>
        <authorList>
            <person name="Baroncelli R."/>
        </authorList>
    </citation>
    <scope>NUCLEOTIDE SEQUENCE</scope>
    <source>
        <strain evidence="2">M932</strain>
    </source>
</reference>
<name>A0AAD9E8R1_9PEZI</name>
<evidence type="ECO:0000313" key="3">
    <source>
        <dbReference type="Proteomes" id="UP001243330"/>
    </source>
</evidence>
<accession>A0AAD9E8R1</accession>
<evidence type="ECO:0000256" key="1">
    <source>
        <dbReference type="SAM" id="MobiDB-lite"/>
    </source>
</evidence>
<dbReference type="EMBL" id="JAQOWY010000442">
    <property type="protein sequence ID" value="KAK1841994.1"/>
    <property type="molecule type" value="Genomic_DNA"/>
</dbReference>
<feature type="region of interest" description="Disordered" evidence="1">
    <location>
        <begin position="1"/>
        <end position="34"/>
    </location>
</feature>
<comment type="caution">
    <text evidence="2">The sequence shown here is derived from an EMBL/GenBank/DDBJ whole genome shotgun (WGS) entry which is preliminary data.</text>
</comment>
<feature type="compositionally biased region" description="Basic and acidic residues" evidence="1">
    <location>
        <begin position="15"/>
        <end position="25"/>
    </location>
</feature>
<dbReference type="AlphaFoldDB" id="A0AAD9E8R1"/>
<gene>
    <name evidence="2" type="ORF">CCHR01_15379</name>
</gene>